<dbReference type="InterPro" id="IPR003784">
    <property type="entry name" value="BioY"/>
</dbReference>
<evidence type="ECO:0000313" key="11">
    <source>
        <dbReference type="Proteomes" id="UP000288669"/>
    </source>
</evidence>
<dbReference type="Proteomes" id="UP000288669">
    <property type="component" value="Unassembled WGS sequence"/>
</dbReference>
<evidence type="ECO:0000256" key="3">
    <source>
        <dbReference type="ARBA" id="ARBA00022448"/>
    </source>
</evidence>
<comment type="similarity">
    <text evidence="2 8">Belongs to the BioY family.</text>
</comment>
<dbReference type="PANTHER" id="PTHR34295:SF4">
    <property type="entry name" value="BIOTIN TRANSPORTER BIOY-RELATED"/>
    <property type="match status" value="1"/>
</dbReference>
<reference evidence="10 11" key="1">
    <citation type="submission" date="2017-05" db="EMBL/GenBank/DDBJ databases">
        <title>Vagococcus spp. assemblies.</title>
        <authorList>
            <person name="Gulvik C.A."/>
        </authorList>
    </citation>
    <scope>NUCLEOTIDE SEQUENCE [LARGE SCALE GENOMIC DNA]</scope>
    <source>
        <strain evidence="10 11">DSM 24756</strain>
    </source>
</reference>
<evidence type="ECO:0000256" key="1">
    <source>
        <dbReference type="ARBA" id="ARBA00004651"/>
    </source>
</evidence>
<evidence type="ECO:0000256" key="9">
    <source>
        <dbReference type="SAM" id="Phobius"/>
    </source>
</evidence>
<feature type="transmembrane region" description="Helical" evidence="9">
    <location>
        <begin position="144"/>
        <end position="169"/>
    </location>
</feature>
<evidence type="ECO:0000256" key="6">
    <source>
        <dbReference type="ARBA" id="ARBA00022989"/>
    </source>
</evidence>
<dbReference type="Gene3D" id="1.10.1760.20">
    <property type="match status" value="1"/>
</dbReference>
<dbReference type="Pfam" id="PF02632">
    <property type="entry name" value="BioY"/>
    <property type="match status" value="1"/>
</dbReference>
<organism evidence="10 11">
    <name type="scientific">Vagococcus entomophilus</name>
    <dbReference type="NCBI Taxonomy" id="1160095"/>
    <lineage>
        <taxon>Bacteria</taxon>
        <taxon>Bacillati</taxon>
        <taxon>Bacillota</taxon>
        <taxon>Bacilli</taxon>
        <taxon>Lactobacillales</taxon>
        <taxon>Enterococcaceae</taxon>
        <taxon>Vagococcus</taxon>
    </lineage>
</organism>
<dbReference type="GO" id="GO:0005886">
    <property type="term" value="C:plasma membrane"/>
    <property type="evidence" value="ECO:0007669"/>
    <property type="project" value="UniProtKB-SubCell"/>
</dbReference>
<feature type="transmembrane region" description="Helical" evidence="9">
    <location>
        <begin position="39"/>
        <end position="63"/>
    </location>
</feature>
<keyword evidence="11" id="KW-1185">Reference proteome</keyword>
<evidence type="ECO:0000256" key="7">
    <source>
        <dbReference type="ARBA" id="ARBA00023136"/>
    </source>
</evidence>
<evidence type="ECO:0000256" key="5">
    <source>
        <dbReference type="ARBA" id="ARBA00022692"/>
    </source>
</evidence>
<accession>A0A430AIY6</accession>
<name>A0A430AIY6_9ENTE</name>
<dbReference type="PANTHER" id="PTHR34295">
    <property type="entry name" value="BIOTIN TRANSPORTER BIOY"/>
    <property type="match status" value="1"/>
</dbReference>
<protein>
    <recommendedName>
        <fullName evidence="8">Biotin transporter</fullName>
    </recommendedName>
</protein>
<dbReference type="AlphaFoldDB" id="A0A430AIY6"/>
<sequence>MRNTKIKQQIINAECAILIAILAQFTIPLGPVPLTGQTFAIGLIATLLSPLNSTVTVFIYLLLGTIGLPVFAGAHAGIGVLFGPTGGYLLAFLLQAYVTGKVISKRNTSYPRVIVANLLGALISLVLGTVWLKFQLDLTWIKAFTVGFTPFVIGGIIKAIAASILGIILNQRLPKRFLSQS</sequence>
<dbReference type="GO" id="GO:0015225">
    <property type="term" value="F:biotin transmembrane transporter activity"/>
    <property type="evidence" value="ECO:0007669"/>
    <property type="project" value="UniProtKB-UniRule"/>
</dbReference>
<keyword evidence="4 8" id="KW-1003">Cell membrane</keyword>
<dbReference type="PIRSF" id="PIRSF016661">
    <property type="entry name" value="BioY"/>
    <property type="match status" value="1"/>
</dbReference>
<keyword evidence="3 8" id="KW-0813">Transport</keyword>
<feature type="transmembrane region" description="Helical" evidence="9">
    <location>
        <begin position="114"/>
        <end position="132"/>
    </location>
</feature>
<keyword evidence="6 9" id="KW-1133">Transmembrane helix</keyword>
<comment type="caution">
    <text evidence="10">The sequence shown here is derived from an EMBL/GenBank/DDBJ whole genome shotgun (WGS) entry which is preliminary data.</text>
</comment>
<keyword evidence="7 8" id="KW-0472">Membrane</keyword>
<evidence type="ECO:0000313" key="10">
    <source>
        <dbReference type="EMBL" id="RSU08079.1"/>
    </source>
</evidence>
<evidence type="ECO:0000256" key="8">
    <source>
        <dbReference type="PIRNR" id="PIRNR016661"/>
    </source>
</evidence>
<dbReference type="RefSeq" id="WP_126822323.1">
    <property type="nucleotide sequence ID" value="NZ_JBHLWU010000001.1"/>
</dbReference>
<comment type="subcellular location">
    <subcellularLocation>
        <location evidence="1 8">Cell membrane</location>
        <topology evidence="1 8">Multi-pass membrane protein</topology>
    </subcellularLocation>
</comment>
<proteinExistence type="inferred from homology"/>
<dbReference type="OrthoDB" id="9803495at2"/>
<gene>
    <name evidence="10" type="ORF">CBF30_02210</name>
</gene>
<evidence type="ECO:0000256" key="2">
    <source>
        <dbReference type="ARBA" id="ARBA00010692"/>
    </source>
</evidence>
<keyword evidence="5 9" id="KW-0812">Transmembrane</keyword>
<feature type="transmembrane region" description="Helical" evidence="9">
    <location>
        <begin position="9"/>
        <end position="27"/>
    </location>
</feature>
<dbReference type="EMBL" id="NGJZ01000001">
    <property type="protein sequence ID" value="RSU08079.1"/>
    <property type="molecule type" value="Genomic_DNA"/>
</dbReference>
<feature type="transmembrane region" description="Helical" evidence="9">
    <location>
        <begin position="70"/>
        <end position="94"/>
    </location>
</feature>
<evidence type="ECO:0000256" key="4">
    <source>
        <dbReference type="ARBA" id="ARBA00022475"/>
    </source>
</evidence>